<dbReference type="Gene3D" id="3.90.220.20">
    <property type="entry name" value="DNA methylase specificity domains"/>
    <property type="match status" value="2"/>
</dbReference>
<keyword evidence="1" id="KW-0680">Restriction system</keyword>
<accession>A0A0Q2LLA6</accession>
<evidence type="ECO:0000256" key="1">
    <source>
        <dbReference type="ARBA" id="ARBA00022747"/>
    </source>
</evidence>
<dbReference type="CDD" id="cd17266">
    <property type="entry name" value="RMtype1_S_Sau1132ORF3780P-TRD2-CR2_like"/>
    <property type="match status" value="1"/>
</dbReference>
<proteinExistence type="predicted"/>
<dbReference type="OrthoDB" id="9798929at2"/>
<evidence type="ECO:0000313" key="4">
    <source>
        <dbReference type="Proteomes" id="UP000051677"/>
    </source>
</evidence>
<sequence>MRIGDHLDFRSGRSAPQRLAQGRFAVYGSNGPIGYAAERNATGPVIVIGRVGTYCGTVRYCDTDVWVTDNALACRAKDVEETRYWYYALRACGLNDHRSGTGQPLLNQRILHDISVPDVSARDRRQIGALLGAVDDKIVANQRVIRAAEDLMVGMTQSAGARVPLATLATRSSAFLDPRHFPDRVAHFSLPAFDNGASPKVVRGGSVKSGKFLLPGPCVLVAKLNPRIPRIWNVVDLPAQPALASSEFVVLTPAGIDTSMLWAALRQPEVSTALQRRVVGTSGSHQRVHYRDLLEVRVRDVRQLAPHQAQTITKLGALCQTRRAEITRLSSYRDELLPLLISGEVHIADTAPARP</sequence>
<keyword evidence="3" id="KW-0540">Nuclease</keyword>
<dbReference type="Proteomes" id="UP000051677">
    <property type="component" value="Unassembled WGS sequence"/>
</dbReference>
<reference evidence="3 4" key="1">
    <citation type="submission" date="2015-10" db="EMBL/GenBank/DDBJ databases">
        <title>Mycobacterium gordonae draft genome assembly.</title>
        <authorList>
            <person name="Ustinova V."/>
            <person name="Smirnova T."/>
            <person name="Blagodatskikh K."/>
            <person name="Varlamov D."/>
            <person name="Larionova E."/>
            <person name="Chernousova L."/>
        </authorList>
    </citation>
    <scope>NUCLEOTIDE SEQUENCE [LARGE SCALE GENOMIC DNA]</scope>
    <source>
        <strain evidence="3 4">CTRI 14-8773</strain>
    </source>
</reference>
<gene>
    <name evidence="3" type="ORF">AO501_01925</name>
</gene>
<organism evidence="3 4">
    <name type="scientific">Mycobacterium gordonae</name>
    <dbReference type="NCBI Taxonomy" id="1778"/>
    <lineage>
        <taxon>Bacteria</taxon>
        <taxon>Bacillati</taxon>
        <taxon>Actinomycetota</taxon>
        <taxon>Actinomycetes</taxon>
        <taxon>Mycobacteriales</taxon>
        <taxon>Mycobacteriaceae</taxon>
        <taxon>Mycobacterium</taxon>
    </lineage>
</organism>
<dbReference type="EMBL" id="LKTM01000349">
    <property type="protein sequence ID" value="KQH76586.1"/>
    <property type="molecule type" value="Genomic_DNA"/>
</dbReference>
<evidence type="ECO:0000313" key="3">
    <source>
        <dbReference type="EMBL" id="KQH76586.1"/>
    </source>
</evidence>
<dbReference type="GO" id="GO:0004519">
    <property type="term" value="F:endonuclease activity"/>
    <property type="evidence" value="ECO:0007669"/>
    <property type="project" value="UniProtKB-KW"/>
</dbReference>
<keyword evidence="3" id="KW-0378">Hydrolase</keyword>
<name>A0A0Q2LLA6_MYCGO</name>
<dbReference type="SUPFAM" id="SSF116734">
    <property type="entry name" value="DNA methylase specificity domain"/>
    <property type="match status" value="2"/>
</dbReference>
<comment type="caution">
    <text evidence="3">The sequence shown here is derived from an EMBL/GenBank/DDBJ whole genome shotgun (WGS) entry which is preliminary data.</text>
</comment>
<dbReference type="REBASE" id="158728">
    <property type="entry name" value="S.Mgo8773ORF1920P"/>
</dbReference>
<keyword evidence="3" id="KW-0255">Endonuclease</keyword>
<dbReference type="GO" id="GO:0009307">
    <property type="term" value="P:DNA restriction-modification system"/>
    <property type="evidence" value="ECO:0007669"/>
    <property type="project" value="UniProtKB-KW"/>
</dbReference>
<dbReference type="RefSeq" id="WP_055580484.1">
    <property type="nucleotide sequence ID" value="NZ_LKTM01000349.1"/>
</dbReference>
<dbReference type="GO" id="GO:0003677">
    <property type="term" value="F:DNA binding"/>
    <property type="evidence" value="ECO:0007669"/>
    <property type="project" value="UniProtKB-KW"/>
</dbReference>
<dbReference type="AlphaFoldDB" id="A0A0Q2LLA6"/>
<protein>
    <submittedName>
        <fullName evidence="3">Restriction endonuclease subunit S</fullName>
    </submittedName>
</protein>
<keyword evidence="2" id="KW-0238">DNA-binding</keyword>
<evidence type="ECO:0000256" key="2">
    <source>
        <dbReference type="ARBA" id="ARBA00023125"/>
    </source>
</evidence>
<dbReference type="InterPro" id="IPR044946">
    <property type="entry name" value="Restrct_endonuc_typeI_TRD_sf"/>
</dbReference>